<feature type="chain" id="PRO_5016035682" description="TonB-dependent receptor" evidence="10">
    <location>
        <begin position="19"/>
        <end position="691"/>
    </location>
</feature>
<dbReference type="InterPro" id="IPR012910">
    <property type="entry name" value="Plug_dom"/>
</dbReference>
<organism evidence="13 14">
    <name type="scientific">Pseudopedobacter saltans</name>
    <dbReference type="NCBI Taxonomy" id="151895"/>
    <lineage>
        <taxon>Bacteria</taxon>
        <taxon>Pseudomonadati</taxon>
        <taxon>Bacteroidota</taxon>
        <taxon>Sphingobacteriia</taxon>
        <taxon>Sphingobacteriales</taxon>
        <taxon>Sphingobacteriaceae</taxon>
        <taxon>Pseudopedobacter</taxon>
    </lineage>
</organism>
<dbReference type="GO" id="GO:0044718">
    <property type="term" value="P:siderophore transmembrane transport"/>
    <property type="evidence" value="ECO:0007669"/>
    <property type="project" value="TreeGrafter"/>
</dbReference>
<keyword evidence="4 8" id="KW-0812">Transmembrane</keyword>
<reference evidence="13 14" key="1">
    <citation type="submission" date="2017-11" db="EMBL/GenBank/DDBJ databases">
        <title>Infants hospitalized years apart are colonized by the same room-sourced microbial strains.</title>
        <authorList>
            <person name="Brooks B."/>
            <person name="Olm M.R."/>
            <person name="Firek B.A."/>
            <person name="Baker R."/>
            <person name="Thomas B.C."/>
            <person name="Morowitz M.J."/>
            <person name="Banfield J.F."/>
        </authorList>
    </citation>
    <scope>NUCLEOTIDE SEQUENCE [LARGE SCALE GENOMIC DNA]</scope>
    <source>
        <strain evidence="13">S2_009_000_R2_76</strain>
    </source>
</reference>
<evidence type="ECO:0000256" key="7">
    <source>
        <dbReference type="ARBA" id="ARBA00023237"/>
    </source>
</evidence>
<dbReference type="Proteomes" id="UP000249645">
    <property type="component" value="Unassembled WGS sequence"/>
</dbReference>
<dbReference type="InterPro" id="IPR036942">
    <property type="entry name" value="Beta-barrel_TonB_sf"/>
</dbReference>
<dbReference type="Pfam" id="PF07715">
    <property type="entry name" value="Plug"/>
    <property type="match status" value="1"/>
</dbReference>
<evidence type="ECO:0000256" key="8">
    <source>
        <dbReference type="PROSITE-ProRule" id="PRU01360"/>
    </source>
</evidence>
<evidence type="ECO:0000256" key="1">
    <source>
        <dbReference type="ARBA" id="ARBA00004571"/>
    </source>
</evidence>
<protein>
    <recommendedName>
        <fullName evidence="15">TonB-dependent receptor</fullName>
    </recommendedName>
</protein>
<dbReference type="InterPro" id="IPR000531">
    <property type="entry name" value="Beta-barrel_TonB"/>
</dbReference>
<keyword evidence="10" id="KW-0732">Signal</keyword>
<dbReference type="GO" id="GO:0015344">
    <property type="term" value="F:siderophore uptake transmembrane transporter activity"/>
    <property type="evidence" value="ECO:0007669"/>
    <property type="project" value="TreeGrafter"/>
</dbReference>
<dbReference type="SUPFAM" id="SSF56935">
    <property type="entry name" value="Porins"/>
    <property type="match status" value="1"/>
</dbReference>
<comment type="caution">
    <text evidence="13">The sequence shown here is derived from an EMBL/GenBank/DDBJ whole genome shotgun (WGS) entry which is preliminary data.</text>
</comment>
<comment type="similarity">
    <text evidence="8 9">Belongs to the TonB-dependent receptor family.</text>
</comment>
<dbReference type="Gene3D" id="2.40.170.20">
    <property type="entry name" value="TonB-dependent receptor, beta-barrel domain"/>
    <property type="match status" value="1"/>
</dbReference>
<comment type="subcellular location">
    <subcellularLocation>
        <location evidence="1 8">Cell outer membrane</location>
        <topology evidence="1 8">Multi-pass membrane protein</topology>
    </subcellularLocation>
</comment>
<evidence type="ECO:0000259" key="11">
    <source>
        <dbReference type="Pfam" id="PF00593"/>
    </source>
</evidence>
<evidence type="ECO:0000256" key="10">
    <source>
        <dbReference type="SAM" id="SignalP"/>
    </source>
</evidence>
<feature type="domain" description="TonB-dependent receptor plug" evidence="12">
    <location>
        <begin position="52"/>
        <end position="138"/>
    </location>
</feature>
<dbReference type="GO" id="GO:0009279">
    <property type="term" value="C:cell outer membrane"/>
    <property type="evidence" value="ECO:0007669"/>
    <property type="project" value="UniProtKB-SubCell"/>
</dbReference>
<feature type="domain" description="TonB-dependent receptor-like beta-barrel" evidence="11">
    <location>
        <begin position="201"/>
        <end position="662"/>
    </location>
</feature>
<evidence type="ECO:0000256" key="5">
    <source>
        <dbReference type="ARBA" id="ARBA00023077"/>
    </source>
</evidence>
<evidence type="ECO:0000256" key="3">
    <source>
        <dbReference type="ARBA" id="ARBA00022452"/>
    </source>
</evidence>
<dbReference type="Gene3D" id="2.170.130.10">
    <property type="entry name" value="TonB-dependent receptor, plug domain"/>
    <property type="match status" value="1"/>
</dbReference>
<feature type="signal peptide" evidence="10">
    <location>
        <begin position="1"/>
        <end position="18"/>
    </location>
</feature>
<evidence type="ECO:0008006" key="15">
    <source>
        <dbReference type="Google" id="ProtNLM"/>
    </source>
</evidence>
<dbReference type="InterPro" id="IPR039426">
    <property type="entry name" value="TonB-dep_rcpt-like"/>
</dbReference>
<dbReference type="InterPro" id="IPR037066">
    <property type="entry name" value="Plug_dom_sf"/>
</dbReference>
<dbReference type="Pfam" id="PF00593">
    <property type="entry name" value="TonB_dep_Rec_b-barrel"/>
    <property type="match status" value="1"/>
</dbReference>
<keyword evidence="5 9" id="KW-0798">TonB box</keyword>
<evidence type="ECO:0000313" key="14">
    <source>
        <dbReference type="Proteomes" id="UP000249645"/>
    </source>
</evidence>
<evidence type="ECO:0000313" key="13">
    <source>
        <dbReference type="EMBL" id="PZP52115.1"/>
    </source>
</evidence>
<keyword evidence="7 8" id="KW-0998">Cell outer membrane</keyword>
<dbReference type="AlphaFoldDB" id="A0A2W5F7Y9"/>
<gene>
    <name evidence="13" type="ORF">DI598_01490</name>
</gene>
<name>A0A2W5F7Y9_9SPHI</name>
<keyword evidence="6 8" id="KW-0472">Membrane</keyword>
<evidence type="ECO:0000256" key="4">
    <source>
        <dbReference type="ARBA" id="ARBA00022692"/>
    </source>
</evidence>
<evidence type="ECO:0000256" key="9">
    <source>
        <dbReference type="RuleBase" id="RU003357"/>
    </source>
</evidence>
<dbReference type="PROSITE" id="PS52016">
    <property type="entry name" value="TONB_DEPENDENT_REC_3"/>
    <property type="match status" value="1"/>
</dbReference>
<keyword evidence="3 8" id="KW-1134">Transmembrane beta strand</keyword>
<keyword evidence="2 8" id="KW-0813">Transport</keyword>
<sequence>MKKISISLFLLVPITVFSQVSESLEKFNPVTQLDSVTVQSNIEGKTQKYGNGYTRTEKLLETIPGISLVNRGNYAQEPIIRGFSDGQTMLTLNGMHVFGACTDKMDPSTSYLEPSNLQKINLVTGPAFGIGGSSIGGGLQFILKEAQTGMLSKWTSMLSSQYEINGNMHQLLGQVHYSAQRWAVLIDALYRKANDYSPGGDKSENITKYGQWQSSQVFTINDAGKVNFSQYSKWNVHVNSVYKFSDNRVLKLDYLHDDGNNIGYPALSMDVKYARSNIMGLHYIENNANKRISYWETAAYYNKINHVMDDTKRPLDQLPMHMDMPAWSDTKGLFSQIFWELTNHQKLKIKVETYNNRWHAEMTMFPKNGGASMFMLTIPDAQRTMIGTDLEDHIHINEKWKLIAGGHLEYNKSDIFSDAGMKQLSTITTENSSTQHLLYNLYGNLQFNLSESVSTNLSISRSMRAPTLRETYALYLFNPMDNFDYIGNTNLKRESAWNIEWSWLYRTIKWNINVKAYSYFLQNYIAGILASNYNPMTESASGVKQFSNIPNATIMGMEATFQYLLSKKWTINSYNSYGYGKDNYKRALPLIQSLRSSNTLQWSPKETLQFYIENLSTIRQNHVSSFYGEKETPGFAIFHVGANKKLTFNHQIFSIGMDVRNIFNKYYFEHLDVVQLPRQGRNIQFRITYQF</sequence>
<evidence type="ECO:0000256" key="2">
    <source>
        <dbReference type="ARBA" id="ARBA00022448"/>
    </source>
</evidence>
<accession>A0A2W5F7Y9</accession>
<dbReference type="PANTHER" id="PTHR30069:SF49">
    <property type="entry name" value="OUTER MEMBRANE PROTEIN C"/>
    <property type="match status" value="1"/>
</dbReference>
<evidence type="ECO:0000259" key="12">
    <source>
        <dbReference type="Pfam" id="PF07715"/>
    </source>
</evidence>
<dbReference type="PANTHER" id="PTHR30069">
    <property type="entry name" value="TONB-DEPENDENT OUTER MEMBRANE RECEPTOR"/>
    <property type="match status" value="1"/>
</dbReference>
<evidence type="ECO:0000256" key="6">
    <source>
        <dbReference type="ARBA" id="ARBA00023136"/>
    </source>
</evidence>
<dbReference type="EMBL" id="QFOI01000012">
    <property type="protein sequence ID" value="PZP52115.1"/>
    <property type="molecule type" value="Genomic_DNA"/>
</dbReference>
<proteinExistence type="inferred from homology"/>